<dbReference type="GO" id="GO:0004888">
    <property type="term" value="F:transmembrane signaling receptor activity"/>
    <property type="evidence" value="ECO:0007669"/>
    <property type="project" value="InterPro"/>
</dbReference>
<evidence type="ECO:0000256" key="2">
    <source>
        <dbReference type="ARBA" id="ARBA00022500"/>
    </source>
</evidence>
<dbReference type="CDD" id="cd06225">
    <property type="entry name" value="HAMP"/>
    <property type="match status" value="1"/>
</dbReference>
<keyword evidence="2" id="KW-0145">Chemotaxis</keyword>
<dbReference type="GO" id="GO:0016020">
    <property type="term" value="C:membrane"/>
    <property type="evidence" value="ECO:0007669"/>
    <property type="project" value="UniProtKB-SubCell"/>
</dbReference>
<keyword evidence="6 8" id="KW-0807">Transducer</keyword>
<feature type="transmembrane region" description="Helical" evidence="9">
    <location>
        <begin position="16"/>
        <end position="35"/>
    </location>
</feature>
<evidence type="ECO:0000256" key="3">
    <source>
        <dbReference type="ARBA" id="ARBA00022692"/>
    </source>
</evidence>
<protein>
    <submittedName>
        <fullName evidence="13">HAMP domain-containing protein</fullName>
    </submittedName>
</protein>
<evidence type="ECO:0000259" key="11">
    <source>
        <dbReference type="PROSITE" id="PS50885"/>
    </source>
</evidence>
<dbReference type="SMART" id="SM01358">
    <property type="entry name" value="HBM"/>
    <property type="match status" value="1"/>
</dbReference>
<dbReference type="Gene3D" id="1.10.287.950">
    <property type="entry name" value="Methyl-accepting chemotaxis protein"/>
    <property type="match status" value="1"/>
</dbReference>
<dbReference type="SMART" id="SM00283">
    <property type="entry name" value="MA"/>
    <property type="match status" value="1"/>
</dbReference>
<feature type="domain" description="Methyl-accepting transducer" evidence="10">
    <location>
        <begin position="346"/>
        <end position="582"/>
    </location>
</feature>
<organism evidence="13 14">
    <name type="scientific">Marinobacter nanhaiticus D15-8W</name>
    <dbReference type="NCBI Taxonomy" id="626887"/>
    <lineage>
        <taxon>Bacteria</taxon>
        <taxon>Pseudomonadati</taxon>
        <taxon>Pseudomonadota</taxon>
        <taxon>Gammaproteobacteria</taxon>
        <taxon>Pseudomonadales</taxon>
        <taxon>Marinobacteraceae</taxon>
        <taxon>Marinobacter</taxon>
    </lineage>
</organism>
<dbReference type="SMART" id="SM00304">
    <property type="entry name" value="HAMP"/>
    <property type="match status" value="2"/>
</dbReference>
<keyword evidence="14" id="KW-1185">Reference proteome</keyword>
<dbReference type="Proteomes" id="UP000013165">
    <property type="component" value="Unassembled WGS sequence"/>
</dbReference>
<keyword evidence="3 9" id="KW-0812">Transmembrane</keyword>
<keyword evidence="5 9" id="KW-0472">Membrane</keyword>
<dbReference type="GO" id="GO:0007165">
    <property type="term" value="P:signal transduction"/>
    <property type="evidence" value="ECO:0007669"/>
    <property type="project" value="UniProtKB-KW"/>
</dbReference>
<dbReference type="AlphaFoldDB" id="N6X1F1"/>
<evidence type="ECO:0000256" key="4">
    <source>
        <dbReference type="ARBA" id="ARBA00022989"/>
    </source>
</evidence>
<evidence type="ECO:0000313" key="13">
    <source>
        <dbReference type="EMBL" id="ENO14923.1"/>
    </source>
</evidence>
<dbReference type="GO" id="GO:0006935">
    <property type="term" value="P:chemotaxis"/>
    <property type="evidence" value="ECO:0007669"/>
    <property type="project" value="UniProtKB-KW"/>
</dbReference>
<dbReference type="PANTHER" id="PTHR32089:SF120">
    <property type="entry name" value="METHYL-ACCEPTING CHEMOTAXIS PROTEIN TLPQ"/>
    <property type="match status" value="1"/>
</dbReference>
<evidence type="ECO:0000256" key="1">
    <source>
        <dbReference type="ARBA" id="ARBA00004141"/>
    </source>
</evidence>
<dbReference type="PANTHER" id="PTHR32089">
    <property type="entry name" value="METHYL-ACCEPTING CHEMOTAXIS PROTEIN MCPB"/>
    <property type="match status" value="1"/>
</dbReference>
<dbReference type="PATRIC" id="fig|626887.3.peg.1242"/>
<proteinExistence type="inferred from homology"/>
<gene>
    <name evidence="13" type="ORF">J057_06221</name>
</gene>
<evidence type="ECO:0000259" key="10">
    <source>
        <dbReference type="PROSITE" id="PS50111"/>
    </source>
</evidence>
<dbReference type="PROSITE" id="PS50885">
    <property type="entry name" value="HAMP"/>
    <property type="match status" value="1"/>
</dbReference>
<evidence type="ECO:0000256" key="7">
    <source>
        <dbReference type="ARBA" id="ARBA00029447"/>
    </source>
</evidence>
<dbReference type="OrthoDB" id="8724845at2"/>
<dbReference type="InterPro" id="IPR032255">
    <property type="entry name" value="HBM"/>
</dbReference>
<dbReference type="InterPro" id="IPR003660">
    <property type="entry name" value="HAMP_dom"/>
</dbReference>
<dbReference type="PROSITE" id="PS50111">
    <property type="entry name" value="CHEMOTAXIS_TRANSDUC_2"/>
    <property type="match status" value="1"/>
</dbReference>
<evidence type="ECO:0000256" key="5">
    <source>
        <dbReference type="ARBA" id="ARBA00023136"/>
    </source>
</evidence>
<evidence type="ECO:0000259" key="12">
    <source>
        <dbReference type="PROSITE" id="PS51753"/>
    </source>
</evidence>
<sequence length="618" mass="66297">MPLSRYVSSLTIGRKLTIGFSLLIILAALVGVVAIKQLNSYDHRADVVAQAGQMEAYLLDARVNEKNFMLRGDVAELDQATRLSESASQTADVLKERLAVPSDLALLDTVQDGAEQYAGLLQKLATTQTTRDASVAKLEEDARVTASRLSTEAQLYVAEGAIKKMRGHERNFLIQHNDEAIANFKKEGERAIQSIEASYVQQGVKDEVTGLFKTYMDTFDTAVDKVRELTQLEDQLVETARSIVEAAENLQKIQLEKMDREHGSALMLIGIAIAAAVILGVIAAWSLARSILTPLRQAVEVASKVASGDLRSDVQTNRQDELGQLLSALGTMVTNLRSLVRDINSGSQDIATSTGELSTVTEQTSQGMLQQRDQTDQVATAMNEMVATVNDVAKSAEEAFNAAARASDKATDGETAVGETLSYVSELNSLSENVMQQLHSLQSDTQNIVTVLDVIKSVAEQTNLLALNAAIEAARAGEQGRGFAVVADEVRSLAQRTQSSASEIETLISNLVSSAEGSVKAMESGTRLAGQTLDSAQTTGKTIKEIAAAVEEIRQFNSQIATAAEQQTSVAEDINLNVTQIRDISDQSATAASQAASSSTELAQLGENLRTQVARFSV</sequence>
<evidence type="ECO:0000256" key="9">
    <source>
        <dbReference type="SAM" id="Phobius"/>
    </source>
</evidence>
<dbReference type="HOGENOM" id="CLU_000445_107_27_6"/>
<dbReference type="EMBL" id="APLQ01000011">
    <property type="protein sequence ID" value="ENO14923.1"/>
    <property type="molecule type" value="Genomic_DNA"/>
</dbReference>
<dbReference type="InterPro" id="IPR004090">
    <property type="entry name" value="Chemotax_Me-accpt_rcpt"/>
</dbReference>
<feature type="domain" description="HBM" evidence="12">
    <location>
        <begin position="43"/>
        <end position="262"/>
    </location>
</feature>
<dbReference type="RefSeq" id="WP_004579220.1">
    <property type="nucleotide sequence ID" value="NZ_AP028878.1"/>
</dbReference>
<dbReference type="InterPro" id="IPR004089">
    <property type="entry name" value="MCPsignal_dom"/>
</dbReference>
<dbReference type="STRING" id="626887.J057_06221"/>
<dbReference type="SUPFAM" id="SSF58104">
    <property type="entry name" value="Methyl-accepting chemotaxis protein (MCP) signaling domain"/>
    <property type="match status" value="1"/>
</dbReference>
<feature type="transmembrane region" description="Helical" evidence="9">
    <location>
        <begin position="265"/>
        <end position="288"/>
    </location>
</feature>
<dbReference type="eggNOG" id="COG0840">
    <property type="taxonomic scope" value="Bacteria"/>
</dbReference>
<dbReference type="Pfam" id="PF00015">
    <property type="entry name" value="MCPsignal"/>
    <property type="match status" value="1"/>
</dbReference>
<evidence type="ECO:0000313" key="14">
    <source>
        <dbReference type="Proteomes" id="UP000013165"/>
    </source>
</evidence>
<reference evidence="13 14" key="1">
    <citation type="journal article" date="2013" name="Genome Announc.">
        <title>Genome Sequence of the Polycyclic Aromatic Hydrocarbon-Degrading Bacterium Strain Marinobacter nanhaiticus D15-8WT.</title>
        <authorList>
            <person name="Cui Z."/>
            <person name="Gao W."/>
            <person name="Li Q."/>
            <person name="Xu G."/>
            <person name="Zheng L."/>
        </authorList>
    </citation>
    <scope>NUCLEOTIDE SEQUENCE [LARGE SCALE GENOMIC DNA]</scope>
    <source>
        <strain evidence="13 14">D15-8W</strain>
    </source>
</reference>
<comment type="similarity">
    <text evidence="7">Belongs to the methyl-accepting chemotaxis (MCP) protein family.</text>
</comment>
<feature type="domain" description="HAMP" evidence="11">
    <location>
        <begin position="289"/>
        <end position="341"/>
    </location>
</feature>
<comment type="subcellular location">
    <subcellularLocation>
        <location evidence="1">Membrane</location>
        <topology evidence="1">Multi-pass membrane protein</topology>
    </subcellularLocation>
</comment>
<evidence type="ECO:0000256" key="6">
    <source>
        <dbReference type="ARBA" id="ARBA00023224"/>
    </source>
</evidence>
<keyword evidence="4 9" id="KW-1133">Transmembrane helix</keyword>
<dbReference type="Pfam" id="PF00672">
    <property type="entry name" value="HAMP"/>
    <property type="match status" value="1"/>
</dbReference>
<accession>N6X1F1</accession>
<evidence type="ECO:0000256" key="8">
    <source>
        <dbReference type="PROSITE-ProRule" id="PRU00284"/>
    </source>
</evidence>
<name>N6X1F1_9GAMM</name>
<dbReference type="CDD" id="cd11386">
    <property type="entry name" value="MCP_signal"/>
    <property type="match status" value="1"/>
</dbReference>
<dbReference type="FunFam" id="1.10.287.950:FF:000001">
    <property type="entry name" value="Methyl-accepting chemotaxis sensory transducer"/>
    <property type="match status" value="1"/>
</dbReference>
<comment type="caution">
    <text evidence="13">The sequence shown here is derived from an EMBL/GenBank/DDBJ whole genome shotgun (WGS) entry which is preliminary data.</text>
</comment>
<dbReference type="PROSITE" id="PS51753">
    <property type="entry name" value="HBM"/>
    <property type="match status" value="1"/>
</dbReference>
<dbReference type="PRINTS" id="PR00260">
    <property type="entry name" value="CHEMTRNSDUCR"/>
</dbReference>